<dbReference type="InterPro" id="IPR036322">
    <property type="entry name" value="WD40_repeat_dom_sf"/>
</dbReference>
<name>A0AAU9PRI6_9ASTR</name>
<evidence type="ECO:0000256" key="1">
    <source>
        <dbReference type="ARBA" id="ARBA00004496"/>
    </source>
</evidence>
<dbReference type="PANTHER" id="PTHR22842">
    <property type="entry name" value="WD40 REPEAT PROTEIN"/>
    <property type="match status" value="1"/>
</dbReference>
<dbReference type="PANTHER" id="PTHR22842:SF3">
    <property type="entry name" value="WD REPEAT DOMAIN-CONTAINING PROTEIN 83"/>
    <property type="match status" value="1"/>
</dbReference>
<keyword evidence="4" id="KW-1185">Reference proteome</keyword>
<accession>A0AAU9PRI6</accession>
<comment type="subcellular location">
    <subcellularLocation>
        <location evidence="1">Cytoplasm</location>
    </subcellularLocation>
</comment>
<dbReference type="InterPro" id="IPR015943">
    <property type="entry name" value="WD40/YVTN_repeat-like_dom_sf"/>
</dbReference>
<dbReference type="AlphaFoldDB" id="A0AAU9PRI6"/>
<proteinExistence type="predicted"/>
<reference evidence="3 4" key="1">
    <citation type="submission" date="2022-01" db="EMBL/GenBank/DDBJ databases">
        <authorList>
            <person name="Xiong W."/>
            <person name="Schranz E."/>
        </authorList>
    </citation>
    <scope>NUCLEOTIDE SEQUENCE [LARGE SCALE GENOMIC DNA]</scope>
</reference>
<dbReference type="Gene3D" id="3.30.200.20">
    <property type="entry name" value="Phosphorylase Kinase, domain 1"/>
    <property type="match status" value="1"/>
</dbReference>
<evidence type="ECO:0000313" key="3">
    <source>
        <dbReference type="EMBL" id="CAH1452739.1"/>
    </source>
</evidence>
<dbReference type="SUPFAM" id="SSF50978">
    <property type="entry name" value="WD40 repeat-like"/>
    <property type="match status" value="1"/>
</dbReference>
<dbReference type="Proteomes" id="UP001157418">
    <property type="component" value="Unassembled WGS sequence"/>
</dbReference>
<protein>
    <submittedName>
        <fullName evidence="3">Uncharacterized protein</fullName>
    </submittedName>
</protein>
<dbReference type="GO" id="GO:0000398">
    <property type="term" value="P:mRNA splicing, via spliceosome"/>
    <property type="evidence" value="ECO:0007669"/>
    <property type="project" value="TreeGrafter"/>
</dbReference>
<organism evidence="3 4">
    <name type="scientific">Lactuca virosa</name>
    <dbReference type="NCBI Taxonomy" id="75947"/>
    <lineage>
        <taxon>Eukaryota</taxon>
        <taxon>Viridiplantae</taxon>
        <taxon>Streptophyta</taxon>
        <taxon>Embryophyta</taxon>
        <taxon>Tracheophyta</taxon>
        <taxon>Spermatophyta</taxon>
        <taxon>Magnoliopsida</taxon>
        <taxon>eudicotyledons</taxon>
        <taxon>Gunneridae</taxon>
        <taxon>Pentapetalae</taxon>
        <taxon>asterids</taxon>
        <taxon>campanulids</taxon>
        <taxon>Asterales</taxon>
        <taxon>Asteraceae</taxon>
        <taxon>Cichorioideae</taxon>
        <taxon>Cichorieae</taxon>
        <taxon>Lactucinae</taxon>
        <taxon>Lactuca</taxon>
    </lineage>
</organism>
<evidence type="ECO:0000313" key="4">
    <source>
        <dbReference type="Proteomes" id="UP001157418"/>
    </source>
</evidence>
<dbReference type="Gene3D" id="2.130.10.10">
    <property type="entry name" value="YVTN repeat-like/Quinoprotein amine dehydrogenase"/>
    <property type="match status" value="1"/>
</dbReference>
<keyword evidence="2" id="KW-0963">Cytoplasm</keyword>
<evidence type="ECO:0000256" key="2">
    <source>
        <dbReference type="ARBA" id="ARBA00022490"/>
    </source>
</evidence>
<dbReference type="EMBL" id="CAKMRJ010005745">
    <property type="protein sequence ID" value="CAH1452739.1"/>
    <property type="molecule type" value="Genomic_DNA"/>
</dbReference>
<dbReference type="GO" id="GO:0005737">
    <property type="term" value="C:cytoplasm"/>
    <property type="evidence" value="ECO:0007669"/>
    <property type="project" value="UniProtKB-SubCell"/>
</dbReference>
<dbReference type="GO" id="GO:0071013">
    <property type="term" value="C:catalytic step 2 spliceosome"/>
    <property type="evidence" value="ECO:0007669"/>
    <property type="project" value="TreeGrafter"/>
</dbReference>
<dbReference type="InterPro" id="IPR051980">
    <property type="entry name" value="WD_repeat_MORG1"/>
</dbReference>
<sequence>MSVCLTKTEIIAGSVDGTIRTFVIRIGRELFDDLGQPVNCIYLSNDGNYVLASCLDSTLRLLDRTSEGRFMIRGVSQDIQSLYFFSDNQTIDITNLLKEKSKYGTDNCWGSWGTKEDAPVVKGAVNYNYKHLQLATNNFSEENSIGRGGFDEVFKKKKRHSSKSTFLKFRHLWFIQLSNTGKLFLFGHRILTLAFNLCS</sequence>
<gene>
    <name evidence="3" type="ORF">LVIROSA_LOCUS38027</name>
</gene>
<comment type="caution">
    <text evidence="3">The sequence shown here is derived from an EMBL/GenBank/DDBJ whole genome shotgun (WGS) entry which is preliminary data.</text>
</comment>